<feature type="domain" description="DUF3645" evidence="9">
    <location>
        <begin position="2366"/>
        <end position="2398"/>
    </location>
</feature>
<evidence type="ECO:0000313" key="12">
    <source>
        <dbReference type="Proteomes" id="UP001148614"/>
    </source>
</evidence>
<evidence type="ECO:0000256" key="1">
    <source>
        <dbReference type="ARBA" id="ARBA00000707"/>
    </source>
</evidence>
<evidence type="ECO:0000256" key="5">
    <source>
        <dbReference type="ARBA" id="ARBA00022801"/>
    </source>
</evidence>
<dbReference type="GO" id="GO:0006508">
    <property type="term" value="P:proteolysis"/>
    <property type="evidence" value="ECO:0007669"/>
    <property type="project" value="UniProtKB-KW"/>
</dbReference>
<dbReference type="InterPro" id="IPR051346">
    <property type="entry name" value="OTU_Deubiquitinase"/>
</dbReference>
<sequence length="3109" mass="351964">MATTSDTLLYLFHHLFLPPKLPQQDDYDARRESFLMSITIDGLTAWRNCTESTHREHIDAAISTMRSMQRAYSAVDGSLIENEVLCLLTQLTEGAALPLYIREQNAGVLITKVADRVLFEVFEISPTDEAIMKTKGRLRRSFPGAAVALEESDFRDRQFQESIAHTLAEMSKHPVEAVQPTVKKSGNLLHEDRDTNHPGMVSELFVGFLNSIGKGVSCPAIAKNMRDDVLWDKARSPWRRSPSWLLIRVALQLGFDRRAPSAAHRVYKEAILCILCHTLILAIKNRLSSEVIFSMTAKLSRRLLKIGTAIDTDVLLHVQKAIGSAHSKVYKRWLAVQKRSFPKIDITELSELRFVQDCDVSIPELDSHIRWMSTRPRKQTGSTFQPSSTLTFFPPDDLPALHLIFADKTNSTAIANLEAFETWVALHCRKWAQDNQLTACRDLESLIVSYHNLALTYYSNNPEALSAMLLTLFELWIACDDVAVHLCPLLLKYDPDVPWSTLQNLLLPFASQMHRLHIVEQYLIKRSLTAVFPSSSLYCDLESSDCFPAQYFGTSEGMQQTYGDIMMDAQNKRKAKLEELRNLKKSYNDLIVLAGQVECEYESVLIDPINEYYDTKHKPKCKRCRYENQAANIEIHIDEWPLPRSLTKAQLLIFEKQIPSYLQSWRQARFYMVKDVIGMQYATNHAPRYSGTLASDPHLPKGPSGSSYIGLLSEDKPHVVTHRRAQKVSTATEKSVCLDNGLNYRYYDYHAEQFIVPFEPTEKVLKMCTYYLPTKSQSLQKYLYRPAASPDGPGSNVALADQSETPVHMGIEEARDLALLPLGHRIQLHNILIQLSAPSLDFKKEETAIFVFQCLYQSGPPNDNALRASHAILDKKELALRLLDTLTTAWYRIKENWETAQALCILTAITTRLLSLTSSKTVRRRCVDFLETLRIGAFAWVELLRDKSHEAVAQDDRSFFRSRSVEVALICASSFDVEECHLQKILELESEASIFVQCSITIQDGNLKCGNPSDLILTCLDHRFRRLLYRSFPILSNTFSGLSSALQKCWSSYRPGSGWGVVSTHWLVSETTSDNGVRFRVHYNALNGELLVDGVPLSRPPQQYEDHPMWSVLFGKTPVEVIPTSDGAMEFSARRQYKGFDVRVGWGEASSGYSDLLVQASCTDINYETVPSRLLSGKFPHHFVNNFVHWYNYTEETLEFRPRETPWTSSSSTWVLSRSSKGWTLRKETCTLISTESRTAGVIEKLLLPLADKPNIHLVFRCLDGPLLEVELPTLRLGFSLCPGESCLRSREFPGMSIDSDQSLGTLIGFANKLVLRSGSCRLVLLPEGQVSWASNNGHVNVTIEKSSISQVHPLYVDIMLGRLVDNGNLQGKLYLSYLHALTSYCLPDPLTSQTGVEQALSILNSAATRSFNRLSQQNIDTLVLIANLCARRQYYPQNLRVMQTASWVSDLSFLSHHGGFYKVVSEILDQASQMSLFFPGLDRKKLDIHSYINTDSSLISRDIIRTSTFRTSGFGAEEHTTSCDEIYTARDRDQKSARGHNAYVLSSIVYQGRDTLHTDAPQGGKFWRVMLGVSEVLGPSETIHPSELQYSAKATNTGLQLSRWLSLHRALSTQSTTANKFNIMVWLSALAAHERADIALLQVLALIFTTPELEDVELPAIRSCKPSKGYEATSALLRAIIRSHLVGMNSSPESKLRANQGETRRNFENRRNKEFSTNQNHAVNTLTQQLLHFWPTDRLPEIQVSQMISKYVILTKIQSSVRKHFKAWFPNRCLFLYFQSLEEALSDLDQSPLVWRQSELNTSPCSAMRSREHPFVSVRDLFSGPAPILATASLEFELGLSSLRSQKRTLRLPKLLEALRRTGTQSRYEVSYIDELQTSMLSLQGQEGTSDTIVRDAETLEILRQHLDNCKRTVDELFSALLTACADVRNGVSVQGHTPPSKSPMCCPRFSPLLVLEQLSDRAWNFLTPDWRICVTHYGLALTALQRAERLFRAAVLPSDDDLIKELKNIGHRTWDPLEHPEWLLLEVESGILIRDVQERIAHEMIKPRSKCNAVLQLNMGEGKSSVVVPMVAAKLANKSQLARVVVAKPQSRQMAQMLISKLGGLLNRRIYYMPFSRALKLNSTALANSIDEMLKHCQNHGGVLLVQPEHLLSFQLMGIECYCDEGTNTQRIGEMFIRLQDFLDENSRDIVDESDENFSPKFELVYTMGSQKSIELSPARWLCIQQILNLVRSIAVDIMKELPKSIEIDRREQGGFPRLRILKEDAGKLLVMKVARRICHVGLGGFPIARQQAHVREAVFKYISQYNLNAEDISAVETSGDGEFWTESTKPLLFLIRGILAGGVLTFALSRKRWRVDYGLATDRSPPTKLAVPYRAKDNPTPRSEFSHPDVVIVLTTLTYYYSGLENEDLFIALGHLMESDQASIEYDAWVRDSDIPVSFRHLEGINLKDRPQCINDVFPHLKYEKSVIDYFLGHIVFPKEVKEFPYKLSASGWDLGKDKEHYTTGFSGTNDSRKALPLDMRHLDLQSQNHTNALVLEHILQPENSVFLLPGDPPPNVSDAQRFLDMVVTFEKPTRVILDVGAQILELNNEQVAHKWLQMTKDSSIQATVFVNDDDELSVIDRRGRVEPLQTSSFVTRLDTCLVFLDQAHTRGIDLKFPRDYRAAVTLGANLTKDRLVQACMRLRNLGKGQSVVFCVTAEIRDKIYRATSMPAGETIGVRDVLHWSISETFADTERSMPLWAAQGARFLRQEELWKSAQADGTTRLSSSMAKRFLDEEAQSIEARYRPRLDKETSFTNLLGPKIRRLGEIEERWKEFDHLDLKSSTLEEEQERELSPEIEQQREVQRPDPAQPATHVLHPDVTNFVDSGNLATTSLAYKPAFDSLNDTSAAGYFTPSQLSSSRLYVTNDFAQTVHASSIGHVSDSFQRPVQWILSSCVKDSNMVDTLMIISPFEAEELMPRFQSKRAKKKRTTLHLYKPRCLTGHQSFDQLDFYTIPRREPTLEVPQALIIQLNLFSGQLYFDSYAQYLDTCEFLGLAADVTKQGEVVDADGYVLRDSEGKSKFDKSPVLFFKVLTSEIRRNGQDISKTHVGSMLDGKLLQQSDFEE</sequence>
<evidence type="ECO:0000256" key="7">
    <source>
        <dbReference type="SAM" id="MobiDB-lite"/>
    </source>
</evidence>
<dbReference type="Proteomes" id="UP001148614">
    <property type="component" value="Unassembled WGS sequence"/>
</dbReference>
<feature type="domain" description="DUF3638" evidence="8">
    <location>
        <begin position="2013"/>
        <end position="2238"/>
    </location>
</feature>
<dbReference type="VEuPathDB" id="FungiDB:F4678DRAFT_462427"/>
<dbReference type="Pfam" id="PF12340">
    <property type="entry name" value="DUF3638"/>
    <property type="match status" value="1"/>
</dbReference>
<evidence type="ECO:0000259" key="9">
    <source>
        <dbReference type="Pfam" id="PF12359"/>
    </source>
</evidence>
<name>A0A9W8TPW1_9PEZI</name>
<comment type="caution">
    <text evidence="11">The sequence shown here is derived from an EMBL/GenBank/DDBJ whole genome shotgun (WGS) entry which is preliminary data.</text>
</comment>
<dbReference type="InterPro" id="IPR046541">
    <property type="entry name" value="DUF6606"/>
</dbReference>
<keyword evidence="6" id="KW-0788">Thiol protease</keyword>
<dbReference type="EC" id="3.4.19.12" evidence="2"/>
<evidence type="ECO:0000256" key="3">
    <source>
        <dbReference type="ARBA" id="ARBA00022670"/>
    </source>
</evidence>
<dbReference type="PANTHER" id="PTHR13367">
    <property type="entry name" value="UBIQUITIN THIOESTERASE"/>
    <property type="match status" value="1"/>
</dbReference>
<protein>
    <recommendedName>
        <fullName evidence="2">ubiquitinyl hydrolase 1</fullName>
        <ecNumber evidence="2">3.4.19.12</ecNumber>
    </recommendedName>
</protein>
<dbReference type="Pfam" id="PF12359">
    <property type="entry name" value="DUF3645"/>
    <property type="match status" value="1"/>
</dbReference>
<evidence type="ECO:0000256" key="2">
    <source>
        <dbReference type="ARBA" id="ARBA00012759"/>
    </source>
</evidence>
<feature type="region of interest" description="Disordered" evidence="7">
    <location>
        <begin position="2827"/>
        <end position="2859"/>
    </location>
</feature>
<dbReference type="InterPro" id="IPR022105">
    <property type="entry name" value="DUF3645"/>
</dbReference>
<dbReference type="Pfam" id="PF20255">
    <property type="entry name" value="DUF6606"/>
    <property type="match status" value="1"/>
</dbReference>
<keyword evidence="3" id="KW-0645">Protease</keyword>
<organism evidence="11 12">
    <name type="scientific">Xylaria arbuscula</name>
    <dbReference type="NCBI Taxonomy" id="114810"/>
    <lineage>
        <taxon>Eukaryota</taxon>
        <taxon>Fungi</taxon>
        <taxon>Dikarya</taxon>
        <taxon>Ascomycota</taxon>
        <taxon>Pezizomycotina</taxon>
        <taxon>Sordariomycetes</taxon>
        <taxon>Xylariomycetidae</taxon>
        <taxon>Xylariales</taxon>
        <taxon>Xylariaceae</taxon>
        <taxon>Xylaria</taxon>
    </lineage>
</organism>
<dbReference type="GO" id="GO:0004843">
    <property type="term" value="F:cysteine-type deubiquitinase activity"/>
    <property type="evidence" value="ECO:0007669"/>
    <property type="project" value="UniProtKB-EC"/>
</dbReference>
<feature type="compositionally biased region" description="Basic and acidic residues" evidence="7">
    <location>
        <begin position="2835"/>
        <end position="2849"/>
    </location>
</feature>
<reference evidence="11" key="1">
    <citation type="submission" date="2022-07" db="EMBL/GenBank/DDBJ databases">
        <title>Genome Sequence of Xylaria arbuscula.</title>
        <authorList>
            <person name="Buettner E."/>
        </authorList>
    </citation>
    <scope>NUCLEOTIDE SEQUENCE</scope>
    <source>
        <strain evidence="11">VT107</strain>
    </source>
</reference>
<feature type="domain" description="DUF6606" evidence="10">
    <location>
        <begin position="11"/>
        <end position="278"/>
    </location>
</feature>
<keyword evidence="5" id="KW-0378">Hydrolase</keyword>
<evidence type="ECO:0000259" key="8">
    <source>
        <dbReference type="Pfam" id="PF12340"/>
    </source>
</evidence>
<dbReference type="InterPro" id="IPR022099">
    <property type="entry name" value="DUF3638"/>
</dbReference>
<keyword evidence="4" id="KW-0833">Ubl conjugation pathway</keyword>
<evidence type="ECO:0000256" key="4">
    <source>
        <dbReference type="ARBA" id="ARBA00022786"/>
    </source>
</evidence>
<evidence type="ECO:0000256" key="6">
    <source>
        <dbReference type="ARBA" id="ARBA00022807"/>
    </source>
</evidence>
<proteinExistence type="predicted"/>
<evidence type="ECO:0000313" key="11">
    <source>
        <dbReference type="EMBL" id="KAJ3577644.1"/>
    </source>
</evidence>
<comment type="catalytic activity">
    <reaction evidence="1">
        <text>Thiol-dependent hydrolysis of ester, thioester, amide, peptide and isopeptide bonds formed by the C-terminal Gly of ubiquitin (a 76-residue protein attached to proteins as an intracellular targeting signal).</text>
        <dbReference type="EC" id="3.4.19.12"/>
    </reaction>
</comment>
<accession>A0A9W8TPW1</accession>
<dbReference type="PANTHER" id="PTHR13367:SF34">
    <property type="match status" value="1"/>
</dbReference>
<evidence type="ECO:0000259" key="10">
    <source>
        <dbReference type="Pfam" id="PF20255"/>
    </source>
</evidence>
<gene>
    <name evidence="11" type="ORF">NPX13_g2928</name>
</gene>
<keyword evidence="12" id="KW-1185">Reference proteome</keyword>
<dbReference type="EMBL" id="JANPWZ010000333">
    <property type="protein sequence ID" value="KAJ3577644.1"/>
    <property type="molecule type" value="Genomic_DNA"/>
</dbReference>